<sequence>MLTTRSITEKRPVSNIEDLSVEQQQQLDNNTQQIIKEEINEIEQDNNEIKKKKINEVINTFQQDKIFADIPLNTEKDNDLPDSQIGSILISYSEKKNKFSFFNSKQQTLGSFSIKQLIKYIGNFVDSYEQFMRNVKLETSVYVINTFMCTIDYSNNNINIILYDHIKSPFMGNIELLIKLNNGLRDFQKTNLNNELEKVDKKFKKKIISAINQFIYMLLNHTQKIIAIACEKVNSDNSYEGIREGLMKYSIGSVYRISQFVKEQLNVHMQNYEELNNYMNKTKELKISISNKMDKMNQLLEEQNKKINIIVDKIEENNKNKLVEQAGGNDYDSDYSDDDHDEDQINEFNINSHSSEQNSQSDLDEKKKKNNINVNTDTYTYSISSDISNEDNKSD</sequence>
<gene>
    <name evidence="3" type="ORF">Edafosvirus28_5</name>
</gene>
<evidence type="ECO:0000313" key="3">
    <source>
        <dbReference type="EMBL" id="AYV78732.1"/>
    </source>
</evidence>
<reference evidence="3" key="1">
    <citation type="submission" date="2018-10" db="EMBL/GenBank/DDBJ databases">
        <title>Hidden diversity of soil giant viruses.</title>
        <authorList>
            <person name="Schulz F."/>
            <person name="Alteio L."/>
            <person name="Goudeau D."/>
            <person name="Ryan E.M."/>
            <person name="Malmstrom R.R."/>
            <person name="Blanchard J."/>
            <person name="Woyke T."/>
        </authorList>
    </citation>
    <scope>NUCLEOTIDE SEQUENCE</scope>
    <source>
        <strain evidence="3">EDV1</strain>
    </source>
</reference>
<feature type="region of interest" description="Disordered" evidence="2">
    <location>
        <begin position="351"/>
        <end position="375"/>
    </location>
</feature>
<dbReference type="EMBL" id="MK072093">
    <property type="protein sequence ID" value="AYV78732.1"/>
    <property type="molecule type" value="Genomic_DNA"/>
</dbReference>
<accession>A0A3G4ZV04</accession>
<organism evidence="3">
    <name type="scientific">Edafosvirus sp</name>
    <dbReference type="NCBI Taxonomy" id="2487765"/>
    <lineage>
        <taxon>Viruses</taxon>
        <taxon>Varidnaviria</taxon>
        <taxon>Bamfordvirae</taxon>
        <taxon>Nucleocytoviricota</taxon>
        <taxon>Megaviricetes</taxon>
        <taxon>Imitervirales</taxon>
        <taxon>Mimiviridae</taxon>
        <taxon>Klosneuvirinae</taxon>
    </lineage>
</organism>
<keyword evidence="1" id="KW-0175">Coiled coil</keyword>
<feature type="compositionally biased region" description="Polar residues" evidence="2">
    <location>
        <begin position="351"/>
        <end position="361"/>
    </location>
</feature>
<feature type="coiled-coil region" evidence="1">
    <location>
        <begin position="286"/>
        <end position="320"/>
    </location>
</feature>
<evidence type="ECO:0000256" key="1">
    <source>
        <dbReference type="SAM" id="Coils"/>
    </source>
</evidence>
<proteinExistence type="predicted"/>
<protein>
    <submittedName>
        <fullName evidence="3">Uncharacterized protein</fullName>
    </submittedName>
</protein>
<name>A0A3G4ZV04_9VIRU</name>
<evidence type="ECO:0000256" key="2">
    <source>
        <dbReference type="SAM" id="MobiDB-lite"/>
    </source>
</evidence>